<feature type="domain" description="VOC" evidence="9">
    <location>
        <begin position="145"/>
        <end position="265"/>
    </location>
</feature>
<evidence type="ECO:0000259" key="9">
    <source>
        <dbReference type="PROSITE" id="PS51819"/>
    </source>
</evidence>
<organism evidence="10 11">
    <name type="scientific">Sphingobium naphthae</name>
    <dbReference type="NCBI Taxonomy" id="1886786"/>
    <lineage>
        <taxon>Bacteria</taxon>
        <taxon>Pseudomonadati</taxon>
        <taxon>Pseudomonadota</taxon>
        <taxon>Alphaproteobacteria</taxon>
        <taxon>Sphingomonadales</taxon>
        <taxon>Sphingomonadaceae</taxon>
        <taxon>Sphingobium</taxon>
    </lineage>
</organism>
<dbReference type="PROSITE" id="PS51819">
    <property type="entry name" value="VOC"/>
    <property type="match status" value="2"/>
</dbReference>
<dbReference type="Gene3D" id="3.10.180.10">
    <property type="entry name" value="2,3-Dihydroxybiphenyl 1,2-Dioxygenase, domain 1"/>
    <property type="match status" value="2"/>
</dbReference>
<name>A0ABU4A0Z2_9SPHN</name>
<accession>A0ABU4A0Z2</accession>
<dbReference type="SUPFAM" id="SSF54593">
    <property type="entry name" value="Glyoxalase/Bleomycin resistance protein/Dihydroxybiphenyl dioxygenase"/>
    <property type="match status" value="1"/>
</dbReference>
<dbReference type="PROSITE" id="PS00082">
    <property type="entry name" value="EXTRADIOL_DIOXYGENAS"/>
    <property type="match status" value="1"/>
</dbReference>
<keyword evidence="4 8" id="KW-0058">Aromatic hydrocarbons catabolism</keyword>
<evidence type="ECO:0000313" key="10">
    <source>
        <dbReference type="EMBL" id="MDV5825457.1"/>
    </source>
</evidence>
<proteinExistence type="inferred from homology"/>
<reference evidence="11" key="1">
    <citation type="journal article" date="2022" name="J Environ Chem Eng">
        <title>Biodegradation of petroleum oil using a constructed nonpathogenic and heavy metal-tolerant bacterial consortium isolated from marine sponges.</title>
        <authorList>
            <person name="Dechsakulwatana C."/>
            <person name="Rungsihiranrut A."/>
            <person name="Muangchinda C."/>
            <person name="Ningthoujam R."/>
            <person name="Klankeo P."/>
            <person name="Pinyakong O."/>
        </authorList>
    </citation>
    <scope>NUCLEOTIDE SEQUENCE [LARGE SCALE GENOMIC DNA]</scope>
    <source>
        <strain evidence="11">MO2-4</strain>
    </source>
</reference>
<dbReference type="InterPro" id="IPR037523">
    <property type="entry name" value="VOC_core"/>
</dbReference>
<dbReference type="EMBL" id="JAPTHD010000011">
    <property type="protein sequence ID" value="MDV5825457.1"/>
    <property type="molecule type" value="Genomic_DNA"/>
</dbReference>
<sequence length="307" mass="34721">MDIVGISYLGFESTKIDEWRDYGPSVMGFAIADSPEDDTESLYFKFDDRRHRLAFHSGQVDRIAYIGWEARGRLEFLDAIARFEAAGVAVEHGNAAQAARRGVRELIRFKDPVGYQHELFYGQKYTPKSFIPPRPHTGFNTDGRSMGHVVLITPHYTDELEHFLTHVMGLRFYGSGAGKGKTSFFRAKLNNKTSHDIAYGHGPGMRGIQHVGLFVNSISDVGQTYDIVKKRQLPMMFTLGQHTQDPSMSFYHFTPSGFAIETIYEIETWNPDEVELNPERLSIWGHEMVGPVLGPSVKKLEEWGEVG</sequence>
<dbReference type="Proteomes" id="UP001185984">
    <property type="component" value="Unassembled WGS sequence"/>
</dbReference>
<evidence type="ECO:0000313" key="11">
    <source>
        <dbReference type="Proteomes" id="UP001185984"/>
    </source>
</evidence>
<dbReference type="RefSeq" id="WP_228164644.1">
    <property type="nucleotide sequence ID" value="NZ_JAPTHD010000011.1"/>
</dbReference>
<evidence type="ECO:0000256" key="7">
    <source>
        <dbReference type="ARBA" id="ARBA00023004"/>
    </source>
</evidence>
<evidence type="ECO:0000256" key="3">
    <source>
        <dbReference type="ARBA" id="ARBA00022723"/>
    </source>
</evidence>
<keyword evidence="11" id="KW-1185">Reference proteome</keyword>
<keyword evidence="6 8" id="KW-0560">Oxidoreductase</keyword>
<dbReference type="CDD" id="cd07252">
    <property type="entry name" value="BphC1-RGP6_N_like"/>
    <property type="match status" value="1"/>
</dbReference>
<dbReference type="InterPro" id="IPR029068">
    <property type="entry name" value="Glyas_Bleomycin-R_OHBP_Dase"/>
</dbReference>
<evidence type="ECO:0000256" key="2">
    <source>
        <dbReference type="ARBA" id="ARBA00008784"/>
    </source>
</evidence>
<comment type="similarity">
    <text evidence="2 8">Belongs to the extradiol ring-cleavage dioxygenase family.</text>
</comment>
<protein>
    <submittedName>
        <fullName evidence="10">VOC family protein</fullName>
    </submittedName>
</protein>
<evidence type="ECO:0000256" key="5">
    <source>
        <dbReference type="ARBA" id="ARBA00022964"/>
    </source>
</evidence>
<feature type="domain" description="VOC" evidence="9">
    <location>
        <begin position="5"/>
        <end position="122"/>
    </location>
</feature>
<evidence type="ECO:0000256" key="6">
    <source>
        <dbReference type="ARBA" id="ARBA00023002"/>
    </source>
</evidence>
<dbReference type="InterPro" id="IPR000486">
    <property type="entry name" value="Xdiol_ring_cleave_dOase_1/2"/>
</dbReference>
<evidence type="ECO:0000256" key="1">
    <source>
        <dbReference type="ARBA" id="ARBA00001954"/>
    </source>
</evidence>
<dbReference type="Pfam" id="PF00903">
    <property type="entry name" value="Glyoxalase"/>
    <property type="match status" value="1"/>
</dbReference>
<evidence type="ECO:0000256" key="8">
    <source>
        <dbReference type="RuleBase" id="RU000683"/>
    </source>
</evidence>
<dbReference type="InterPro" id="IPR004360">
    <property type="entry name" value="Glyas_Fos-R_dOase_dom"/>
</dbReference>
<comment type="cofactor">
    <cofactor evidence="1 8">
        <name>Fe(2+)</name>
        <dbReference type="ChEBI" id="CHEBI:29033"/>
    </cofactor>
</comment>
<gene>
    <name evidence="10" type="ORF">O0R41_17780</name>
</gene>
<keyword evidence="7 8" id="KW-0408">Iron</keyword>
<comment type="caution">
    <text evidence="10">The sequence shown here is derived from an EMBL/GenBank/DDBJ whole genome shotgun (WGS) entry which is preliminary data.</text>
</comment>
<keyword evidence="5 8" id="KW-0223">Dioxygenase</keyword>
<dbReference type="Pfam" id="PF22632">
    <property type="entry name" value="BphC_D1"/>
    <property type="match status" value="1"/>
</dbReference>
<keyword evidence="3" id="KW-0479">Metal-binding</keyword>
<evidence type="ECO:0000256" key="4">
    <source>
        <dbReference type="ARBA" id="ARBA00022797"/>
    </source>
</evidence>